<organism evidence="1 2">
    <name type="scientific">Aspergillus pseudoustus</name>
    <dbReference type="NCBI Taxonomy" id="1810923"/>
    <lineage>
        <taxon>Eukaryota</taxon>
        <taxon>Fungi</taxon>
        <taxon>Dikarya</taxon>
        <taxon>Ascomycota</taxon>
        <taxon>Pezizomycotina</taxon>
        <taxon>Eurotiomycetes</taxon>
        <taxon>Eurotiomycetidae</taxon>
        <taxon>Eurotiales</taxon>
        <taxon>Aspergillaceae</taxon>
        <taxon>Aspergillus</taxon>
        <taxon>Aspergillus subgen. Nidulantes</taxon>
    </lineage>
</organism>
<dbReference type="Proteomes" id="UP001610446">
    <property type="component" value="Unassembled WGS sequence"/>
</dbReference>
<evidence type="ECO:0000313" key="2">
    <source>
        <dbReference type="Proteomes" id="UP001610446"/>
    </source>
</evidence>
<sequence>MTLSSEQFEVIAEIADTRYDAIALYKTNWKGKCIALCLYASGTTSRSWGDALHMMARRYYFMEDGLTVCLPETEATVKQAR</sequence>
<comment type="caution">
    <text evidence="1">The sequence shown here is derived from an EMBL/GenBank/DDBJ whole genome shotgun (WGS) entry which is preliminary data.</text>
</comment>
<accession>A0ABR4JBK4</accession>
<gene>
    <name evidence="1" type="ORF">BJY01DRAFT_221293</name>
</gene>
<proteinExistence type="predicted"/>
<reference evidence="1 2" key="1">
    <citation type="submission" date="2024-07" db="EMBL/GenBank/DDBJ databases">
        <title>Section-level genome sequencing and comparative genomics of Aspergillus sections Usti and Cavernicolus.</title>
        <authorList>
            <consortium name="Lawrence Berkeley National Laboratory"/>
            <person name="Nybo J.L."/>
            <person name="Vesth T.C."/>
            <person name="Theobald S."/>
            <person name="Frisvad J.C."/>
            <person name="Larsen T.O."/>
            <person name="Kjaerboelling I."/>
            <person name="Rothschild-Mancinelli K."/>
            <person name="Lyhne E.K."/>
            <person name="Kogle M.E."/>
            <person name="Barry K."/>
            <person name="Clum A."/>
            <person name="Na H."/>
            <person name="Ledsgaard L."/>
            <person name="Lin J."/>
            <person name="Lipzen A."/>
            <person name="Kuo A."/>
            <person name="Riley R."/>
            <person name="Mondo S."/>
            <person name="Labutti K."/>
            <person name="Haridas S."/>
            <person name="Pangalinan J."/>
            <person name="Salamov A.A."/>
            <person name="Simmons B.A."/>
            <person name="Magnuson J.K."/>
            <person name="Chen J."/>
            <person name="Drula E."/>
            <person name="Henrissat B."/>
            <person name="Wiebenga A."/>
            <person name="Lubbers R.J."/>
            <person name="Gomes A.C."/>
            <person name="Makela M.R."/>
            <person name="Stajich J."/>
            <person name="Grigoriev I.V."/>
            <person name="Mortensen U.H."/>
            <person name="De Vries R.P."/>
            <person name="Baker S.E."/>
            <person name="Andersen M.R."/>
        </authorList>
    </citation>
    <scope>NUCLEOTIDE SEQUENCE [LARGE SCALE GENOMIC DNA]</scope>
    <source>
        <strain evidence="1 2">CBS 123904</strain>
    </source>
</reference>
<dbReference type="EMBL" id="JBFXLU010000166">
    <property type="protein sequence ID" value="KAL2837107.1"/>
    <property type="molecule type" value="Genomic_DNA"/>
</dbReference>
<evidence type="ECO:0000313" key="1">
    <source>
        <dbReference type="EMBL" id="KAL2837107.1"/>
    </source>
</evidence>
<name>A0ABR4JBK4_9EURO</name>
<protein>
    <submittedName>
        <fullName evidence="1">Uncharacterized protein</fullName>
    </submittedName>
</protein>
<keyword evidence="2" id="KW-1185">Reference proteome</keyword>